<accession>A0A3S5BT05</accession>
<reference evidence="2" key="1">
    <citation type="submission" date="2018-11" db="EMBL/GenBank/DDBJ databases">
        <authorList>
            <consortium name="Pathogen Informatics"/>
        </authorList>
    </citation>
    <scope>NUCLEOTIDE SEQUENCE</scope>
</reference>
<evidence type="ECO:0000256" key="1">
    <source>
        <dbReference type="SAM" id="MobiDB-lite"/>
    </source>
</evidence>
<evidence type="ECO:0000313" key="3">
    <source>
        <dbReference type="Proteomes" id="UP000784294"/>
    </source>
</evidence>
<feature type="compositionally biased region" description="Low complexity" evidence="1">
    <location>
        <begin position="25"/>
        <end position="39"/>
    </location>
</feature>
<comment type="caution">
    <text evidence="2">The sequence shown here is derived from an EMBL/GenBank/DDBJ whole genome shotgun (WGS) entry which is preliminary data.</text>
</comment>
<feature type="region of interest" description="Disordered" evidence="1">
    <location>
        <begin position="23"/>
        <end position="79"/>
    </location>
</feature>
<gene>
    <name evidence="2" type="ORF">PXEA_LOCUS31842</name>
</gene>
<protein>
    <submittedName>
        <fullName evidence="2">Uncharacterized protein</fullName>
    </submittedName>
</protein>
<feature type="compositionally biased region" description="Basic and acidic residues" evidence="1">
    <location>
        <begin position="44"/>
        <end position="57"/>
    </location>
</feature>
<sequence length="201" mass="21844">MSLCPDGNRLEVPPVHIRLIVQPPASSGRRISGASAEASVYDYNRAEKDDTPIGGEDREADEDYENSPGGVGGSSVGDQEPLAWREELVNREPLIDSEFLPSAYDESDARKSFWIPDTLLTDTKAATNGEGGNNPTQVEYQVGQQEEVLLRGAEEVITHQPVPQTGIPLFPDLKFLLSSPSGKHGEVIFPLLPADTFSRSL</sequence>
<dbReference type="EMBL" id="CAAALY010257829">
    <property type="protein sequence ID" value="VEL38402.1"/>
    <property type="molecule type" value="Genomic_DNA"/>
</dbReference>
<evidence type="ECO:0000313" key="2">
    <source>
        <dbReference type="EMBL" id="VEL38402.1"/>
    </source>
</evidence>
<name>A0A3S5BT05_9PLAT</name>
<dbReference type="AlphaFoldDB" id="A0A3S5BT05"/>
<dbReference type="Proteomes" id="UP000784294">
    <property type="component" value="Unassembled WGS sequence"/>
</dbReference>
<keyword evidence="3" id="KW-1185">Reference proteome</keyword>
<organism evidence="2 3">
    <name type="scientific">Protopolystoma xenopodis</name>
    <dbReference type="NCBI Taxonomy" id="117903"/>
    <lineage>
        <taxon>Eukaryota</taxon>
        <taxon>Metazoa</taxon>
        <taxon>Spiralia</taxon>
        <taxon>Lophotrochozoa</taxon>
        <taxon>Platyhelminthes</taxon>
        <taxon>Monogenea</taxon>
        <taxon>Polyopisthocotylea</taxon>
        <taxon>Polystomatidea</taxon>
        <taxon>Polystomatidae</taxon>
        <taxon>Protopolystoma</taxon>
    </lineage>
</organism>
<proteinExistence type="predicted"/>